<reference evidence="3 4" key="1">
    <citation type="submission" date="2018-12" db="EMBL/GenBank/DDBJ databases">
        <title>Draft genome sequence of Xylaria grammica IHI A82.</title>
        <authorList>
            <person name="Buettner E."/>
            <person name="Kellner H."/>
        </authorList>
    </citation>
    <scope>NUCLEOTIDE SEQUENCE [LARGE SCALE GENOMIC DNA]</scope>
    <source>
        <strain evidence="3 4">IHI A82</strain>
    </source>
</reference>
<protein>
    <recommendedName>
        <fullName evidence="5">NAD(P)-binding protein</fullName>
    </recommendedName>
</protein>
<evidence type="ECO:0000256" key="2">
    <source>
        <dbReference type="ARBA" id="ARBA00023002"/>
    </source>
</evidence>
<evidence type="ECO:0000256" key="1">
    <source>
        <dbReference type="ARBA" id="ARBA00006484"/>
    </source>
</evidence>
<keyword evidence="2" id="KW-0560">Oxidoreductase</keyword>
<evidence type="ECO:0000313" key="3">
    <source>
        <dbReference type="EMBL" id="RWA09871.1"/>
    </source>
</evidence>
<evidence type="ECO:0000313" key="4">
    <source>
        <dbReference type="Proteomes" id="UP000286045"/>
    </source>
</evidence>
<sequence>MPATTPAENVAAVNSFTSYTHTNTYPFISPNTTNLSGKSVFVAGASKGIGKETALALAEAGCSNIAIGARSDLSSLVDEIAKRATAVGRSAPQVVSLQLDVTSEDSVKEAADKIGQAFGGALDVLICNAGNLEQWVPLTESNPIEWWQTYEINVKGTYLLNRFFIPLLLKSETKTSILTASYGALGLRIGASGYQSSKFAVCRLAEFLATEYEEQGLVCYAIHPGGIKTELASNMPKYMWDLLHDEPALPAHTIVWLTKEHRLWLSGRFVSVNWDMEELESKKNEIVEGNLLKFRMITS</sequence>
<dbReference type="CDD" id="cd05233">
    <property type="entry name" value="SDR_c"/>
    <property type="match status" value="1"/>
</dbReference>
<comment type="caution">
    <text evidence="3">The sequence shown here is derived from an EMBL/GenBank/DDBJ whole genome shotgun (WGS) entry which is preliminary data.</text>
</comment>
<dbReference type="PRINTS" id="PR00081">
    <property type="entry name" value="GDHRDH"/>
</dbReference>
<comment type="similarity">
    <text evidence="1">Belongs to the short-chain dehydrogenases/reductases (SDR) family.</text>
</comment>
<dbReference type="SUPFAM" id="SSF51735">
    <property type="entry name" value="NAD(P)-binding Rossmann-fold domains"/>
    <property type="match status" value="1"/>
</dbReference>
<dbReference type="EMBL" id="RYZI01000136">
    <property type="protein sequence ID" value="RWA09871.1"/>
    <property type="molecule type" value="Genomic_DNA"/>
</dbReference>
<dbReference type="PANTHER" id="PTHR42760:SF37">
    <property type="entry name" value="CLAVALDEHYDE DEHYDROGENASE"/>
    <property type="match status" value="1"/>
</dbReference>
<dbReference type="Pfam" id="PF00106">
    <property type="entry name" value="adh_short"/>
    <property type="match status" value="1"/>
</dbReference>
<dbReference type="STRING" id="363999.A0A439D644"/>
<dbReference type="Gene3D" id="3.40.50.720">
    <property type="entry name" value="NAD(P)-binding Rossmann-like Domain"/>
    <property type="match status" value="1"/>
</dbReference>
<name>A0A439D644_9PEZI</name>
<proteinExistence type="inferred from homology"/>
<gene>
    <name evidence="3" type="ORF">EKO27_g5234</name>
</gene>
<accession>A0A439D644</accession>
<dbReference type="AlphaFoldDB" id="A0A439D644"/>
<dbReference type="InterPro" id="IPR036291">
    <property type="entry name" value="NAD(P)-bd_dom_sf"/>
</dbReference>
<dbReference type="PANTHER" id="PTHR42760">
    <property type="entry name" value="SHORT-CHAIN DEHYDROGENASES/REDUCTASES FAMILY MEMBER"/>
    <property type="match status" value="1"/>
</dbReference>
<dbReference type="InterPro" id="IPR002347">
    <property type="entry name" value="SDR_fam"/>
</dbReference>
<keyword evidence="4" id="KW-1185">Reference proteome</keyword>
<dbReference type="Proteomes" id="UP000286045">
    <property type="component" value="Unassembled WGS sequence"/>
</dbReference>
<evidence type="ECO:0008006" key="5">
    <source>
        <dbReference type="Google" id="ProtNLM"/>
    </source>
</evidence>
<organism evidence="3 4">
    <name type="scientific">Xylaria grammica</name>
    <dbReference type="NCBI Taxonomy" id="363999"/>
    <lineage>
        <taxon>Eukaryota</taxon>
        <taxon>Fungi</taxon>
        <taxon>Dikarya</taxon>
        <taxon>Ascomycota</taxon>
        <taxon>Pezizomycotina</taxon>
        <taxon>Sordariomycetes</taxon>
        <taxon>Xylariomycetidae</taxon>
        <taxon>Xylariales</taxon>
        <taxon>Xylariaceae</taxon>
        <taxon>Xylaria</taxon>
    </lineage>
</organism>
<dbReference type="GO" id="GO:0016616">
    <property type="term" value="F:oxidoreductase activity, acting on the CH-OH group of donors, NAD or NADP as acceptor"/>
    <property type="evidence" value="ECO:0007669"/>
    <property type="project" value="TreeGrafter"/>
</dbReference>